<evidence type="ECO:0000256" key="9">
    <source>
        <dbReference type="RuleBase" id="RU369079"/>
    </source>
</evidence>
<comment type="subunit">
    <text evidence="9">The complex comprises the extracytoplasmic solute receptor protein and the two transmembrane proteins.</text>
</comment>
<evidence type="ECO:0000256" key="2">
    <source>
        <dbReference type="ARBA" id="ARBA00022448"/>
    </source>
</evidence>
<dbReference type="GO" id="GO:0005886">
    <property type="term" value="C:plasma membrane"/>
    <property type="evidence" value="ECO:0007669"/>
    <property type="project" value="UniProtKB-SubCell"/>
</dbReference>
<evidence type="ECO:0000256" key="8">
    <source>
        <dbReference type="ARBA" id="ARBA00038436"/>
    </source>
</evidence>
<gene>
    <name evidence="11" type="ORF">EV698_1420</name>
</gene>
<dbReference type="PANTHER" id="PTHR35011">
    <property type="entry name" value="2,3-DIKETO-L-GULONATE TRAP TRANSPORTER SMALL PERMEASE PROTEIN YIAM"/>
    <property type="match status" value="1"/>
</dbReference>
<proteinExistence type="inferred from homology"/>
<feature type="domain" description="Tripartite ATP-independent periplasmic transporters DctQ component" evidence="10">
    <location>
        <begin position="42"/>
        <end position="173"/>
    </location>
</feature>
<feature type="transmembrane region" description="Helical" evidence="9">
    <location>
        <begin position="66"/>
        <end position="84"/>
    </location>
</feature>
<evidence type="ECO:0000256" key="7">
    <source>
        <dbReference type="ARBA" id="ARBA00023136"/>
    </source>
</evidence>
<evidence type="ECO:0000259" key="10">
    <source>
        <dbReference type="Pfam" id="PF04290"/>
    </source>
</evidence>
<sequence>MNAEDEAAERSYRSDLPGLLGTLDTFLSRLEAFILASGVLLMAANTVANVVGRFVFGESISASGEINRVLIILITFAGIGYAARHGRHIRMSAIYDAFPVGGRKIAMILISLITSATMFFLLYFSVGYIIDVYGSGRVLPSLGFPVWTAYVWVPLGFGITGIQYLLTAVKNIREKDVYLSTVVVDGYRDTETEV</sequence>
<protein>
    <recommendedName>
        <fullName evidence="9">TRAP transporter small permease protein</fullName>
    </recommendedName>
</protein>
<evidence type="ECO:0000313" key="11">
    <source>
        <dbReference type="EMBL" id="RZU99140.1"/>
    </source>
</evidence>
<keyword evidence="6 9" id="KW-1133">Transmembrane helix</keyword>
<dbReference type="Proteomes" id="UP000292298">
    <property type="component" value="Unassembled WGS sequence"/>
</dbReference>
<dbReference type="EMBL" id="SHLI01000001">
    <property type="protein sequence ID" value="RZU99140.1"/>
    <property type="molecule type" value="Genomic_DNA"/>
</dbReference>
<evidence type="ECO:0000256" key="4">
    <source>
        <dbReference type="ARBA" id="ARBA00022519"/>
    </source>
</evidence>
<keyword evidence="3" id="KW-1003">Cell membrane</keyword>
<dbReference type="GO" id="GO:0022857">
    <property type="term" value="F:transmembrane transporter activity"/>
    <property type="evidence" value="ECO:0007669"/>
    <property type="project" value="UniProtKB-UniRule"/>
</dbReference>
<evidence type="ECO:0000256" key="5">
    <source>
        <dbReference type="ARBA" id="ARBA00022692"/>
    </source>
</evidence>
<dbReference type="RefSeq" id="WP_130503396.1">
    <property type="nucleotide sequence ID" value="NZ_SHLI01000001.1"/>
</dbReference>
<feature type="transmembrane region" description="Helical" evidence="9">
    <location>
        <begin position="142"/>
        <end position="166"/>
    </location>
</feature>
<keyword evidence="5 9" id="KW-0812">Transmembrane</keyword>
<dbReference type="InterPro" id="IPR007387">
    <property type="entry name" value="TRAP_DctQ"/>
</dbReference>
<dbReference type="Pfam" id="PF04290">
    <property type="entry name" value="DctQ"/>
    <property type="match status" value="1"/>
</dbReference>
<evidence type="ECO:0000313" key="12">
    <source>
        <dbReference type="Proteomes" id="UP000292298"/>
    </source>
</evidence>
<name>A0A4Q8D1K7_9GAMM</name>
<dbReference type="OrthoDB" id="5465095at2"/>
<keyword evidence="7 9" id="KW-0472">Membrane</keyword>
<evidence type="ECO:0000256" key="3">
    <source>
        <dbReference type="ARBA" id="ARBA00022475"/>
    </source>
</evidence>
<accession>A0A4Q8D1K7</accession>
<dbReference type="AlphaFoldDB" id="A0A4Q8D1K7"/>
<keyword evidence="12" id="KW-1185">Reference proteome</keyword>
<feature type="transmembrane region" description="Helical" evidence="9">
    <location>
        <begin position="105"/>
        <end position="130"/>
    </location>
</feature>
<evidence type="ECO:0000256" key="6">
    <source>
        <dbReference type="ARBA" id="ARBA00022989"/>
    </source>
</evidence>
<comment type="subcellular location">
    <subcellularLocation>
        <location evidence="1 9">Cell inner membrane</location>
        <topology evidence="1 9">Multi-pass membrane protein</topology>
    </subcellularLocation>
</comment>
<keyword evidence="2 9" id="KW-0813">Transport</keyword>
<evidence type="ECO:0000256" key="1">
    <source>
        <dbReference type="ARBA" id="ARBA00004429"/>
    </source>
</evidence>
<comment type="caution">
    <text evidence="11">The sequence shown here is derived from an EMBL/GenBank/DDBJ whole genome shotgun (WGS) entry which is preliminary data.</text>
</comment>
<comment type="similarity">
    <text evidence="8 9">Belongs to the TRAP transporter small permease family.</text>
</comment>
<keyword evidence="4 9" id="KW-0997">Cell inner membrane</keyword>
<organism evidence="11 12">
    <name type="scientific">Spiribacter vilamensis</name>
    <dbReference type="NCBI Taxonomy" id="531306"/>
    <lineage>
        <taxon>Bacteria</taxon>
        <taxon>Pseudomonadati</taxon>
        <taxon>Pseudomonadota</taxon>
        <taxon>Gammaproteobacteria</taxon>
        <taxon>Chromatiales</taxon>
        <taxon>Ectothiorhodospiraceae</taxon>
        <taxon>Spiribacter</taxon>
    </lineage>
</organism>
<dbReference type="InterPro" id="IPR055348">
    <property type="entry name" value="DctQ"/>
</dbReference>
<reference evidence="11 12" key="1">
    <citation type="submission" date="2019-02" db="EMBL/GenBank/DDBJ databases">
        <title>Genomic Encyclopedia of Type Strains, Phase IV (KMG-IV): sequencing the most valuable type-strain genomes for metagenomic binning, comparative biology and taxonomic classification.</title>
        <authorList>
            <person name="Goeker M."/>
        </authorList>
    </citation>
    <scope>NUCLEOTIDE SEQUENCE [LARGE SCALE GENOMIC DNA]</scope>
    <source>
        <strain evidence="11 12">DSM 21056</strain>
    </source>
</reference>
<feature type="transmembrane region" description="Helical" evidence="9">
    <location>
        <begin position="32"/>
        <end position="54"/>
    </location>
</feature>
<comment type="function">
    <text evidence="9">Part of the tripartite ATP-independent periplasmic (TRAP) transport system.</text>
</comment>